<keyword evidence="2" id="KW-0808">Transferase</keyword>
<evidence type="ECO:0000313" key="3">
    <source>
        <dbReference type="Proteomes" id="UP000324133"/>
    </source>
</evidence>
<evidence type="ECO:0000259" key="1">
    <source>
        <dbReference type="Pfam" id="PF00534"/>
    </source>
</evidence>
<feature type="domain" description="Glycosyl transferase family 1" evidence="1">
    <location>
        <begin position="203"/>
        <end position="329"/>
    </location>
</feature>
<gene>
    <name evidence="2" type="ORF">FOA19_15255</name>
</gene>
<dbReference type="CDD" id="cd03801">
    <property type="entry name" value="GT4_PimA-like"/>
    <property type="match status" value="1"/>
</dbReference>
<proteinExistence type="predicted"/>
<dbReference type="RefSeq" id="WP_149091639.1">
    <property type="nucleotide sequence ID" value="NZ_VKKY01000002.1"/>
</dbReference>
<protein>
    <submittedName>
        <fullName evidence="2">Glycosyltransferase family 4 protein</fullName>
    </submittedName>
</protein>
<dbReference type="Proteomes" id="UP000324133">
    <property type="component" value="Unassembled WGS sequence"/>
</dbReference>
<dbReference type="SUPFAM" id="SSF53756">
    <property type="entry name" value="UDP-Glycosyltransferase/glycogen phosphorylase"/>
    <property type="match status" value="1"/>
</dbReference>
<dbReference type="Pfam" id="PF00534">
    <property type="entry name" value="Glycos_transf_1"/>
    <property type="match status" value="1"/>
</dbReference>
<evidence type="ECO:0000313" key="2">
    <source>
        <dbReference type="EMBL" id="KAA3438581.1"/>
    </source>
</evidence>
<dbReference type="PANTHER" id="PTHR12526">
    <property type="entry name" value="GLYCOSYLTRANSFERASE"/>
    <property type="match status" value="1"/>
</dbReference>
<sequence length="358" mass="40738">MSARKPVLLYFYPAQSSFVVKDLRFMEQQYEVRHQGFLPKKKWQTPLVWLGQVVFLLRHIWRAQALVCMFAGYHSFFPALFGKIARKPCLLVAGGTDCVAFPSIRYGVFANPLLGRFARWSYELAAHIAPVHEKLVWQEYRYQPNDYPHQGFRFHCPNLRTPHTTIYNGYDADFWQPDLTLTRQPNAFLTVCAGLDMRFTQRLKGLDLILEVAARVPEAIFTIVGAPAGFRFPDQPVNVKLLPKMPLHDLKSVYSGHTFYMQLSMSEGFPNALSESMLCGCVPVVSQVGGMVDIIQGSGYVLAQRNVELLETLVKTALTADNSQRALNARNIIKENYPEGRRETELLGLLRQLTTSFD</sequence>
<dbReference type="GO" id="GO:0016757">
    <property type="term" value="F:glycosyltransferase activity"/>
    <property type="evidence" value="ECO:0007669"/>
    <property type="project" value="InterPro"/>
</dbReference>
<reference evidence="2 3" key="1">
    <citation type="submission" date="2019-07" db="EMBL/GenBank/DDBJ databases">
        <title>Rufibacter sp. nov., isolated from lake sediment.</title>
        <authorList>
            <person name="Qu J.-H."/>
        </authorList>
    </citation>
    <scope>NUCLEOTIDE SEQUENCE [LARGE SCALE GENOMIC DNA]</scope>
    <source>
        <strain evidence="2 3">NBS58-1</strain>
    </source>
</reference>
<dbReference type="EMBL" id="VKKY01000002">
    <property type="protein sequence ID" value="KAA3438581.1"/>
    <property type="molecule type" value="Genomic_DNA"/>
</dbReference>
<dbReference type="AlphaFoldDB" id="A0A5B6TFC1"/>
<organism evidence="2 3">
    <name type="scientific">Rufibacter hautae</name>
    <dbReference type="NCBI Taxonomy" id="2595005"/>
    <lineage>
        <taxon>Bacteria</taxon>
        <taxon>Pseudomonadati</taxon>
        <taxon>Bacteroidota</taxon>
        <taxon>Cytophagia</taxon>
        <taxon>Cytophagales</taxon>
        <taxon>Hymenobacteraceae</taxon>
        <taxon>Rufibacter</taxon>
    </lineage>
</organism>
<name>A0A5B6TFC1_9BACT</name>
<dbReference type="Gene3D" id="3.40.50.2000">
    <property type="entry name" value="Glycogen Phosphorylase B"/>
    <property type="match status" value="1"/>
</dbReference>
<keyword evidence="3" id="KW-1185">Reference proteome</keyword>
<dbReference type="OrthoDB" id="7560678at2"/>
<dbReference type="InterPro" id="IPR001296">
    <property type="entry name" value="Glyco_trans_1"/>
</dbReference>
<comment type="caution">
    <text evidence="2">The sequence shown here is derived from an EMBL/GenBank/DDBJ whole genome shotgun (WGS) entry which is preliminary data.</text>
</comment>
<accession>A0A5B6TFC1</accession>